<evidence type="ECO:0000313" key="2">
    <source>
        <dbReference type="EMBL" id="AWG22506.1"/>
    </source>
</evidence>
<dbReference type="EMBL" id="CP020918">
    <property type="protein sequence ID" value="AWG22506.1"/>
    <property type="molecule type" value="Genomic_DNA"/>
</dbReference>
<gene>
    <name evidence="2" type="ORF">FFWV33_13710</name>
</gene>
<dbReference type="KEGG" id="ffa:FFWV33_13710"/>
<name>A0A2S1LG39_9FLAO</name>
<dbReference type="Pfam" id="PF11750">
    <property type="entry name" value="DUF3307"/>
    <property type="match status" value="1"/>
</dbReference>
<dbReference type="InterPro" id="IPR021737">
    <property type="entry name" value="Phage_phiKZ_Orf197"/>
</dbReference>
<dbReference type="RefSeq" id="WP_108741433.1">
    <property type="nucleotide sequence ID" value="NZ_CP020918.1"/>
</dbReference>
<sequence>MLDLLLPLLLAHLIGDFLLQPDHWVKAKSIAHKRVKYLSYHVGVHAILLLVALQFQLHYWMGILCILISHFVIDWIKIKFQNKKNQIWIFFADQLAHLVVLFLIALCYVPFEWDLRAIANPKTALFCIAFLLQTQVSAIVMRVLLSKWKMKDDNPNQAGKYIGMLERLFIFGFVVMNFWEGIGFLLAAKSIFRFGDLNNAKDRTLTEYVLIGTLLSFGLAMLIAKGYLVLLLQMV</sequence>
<accession>A0A2S1LG39</accession>
<keyword evidence="3" id="KW-1185">Reference proteome</keyword>
<organism evidence="2 3">
    <name type="scientific">Flavobacterium faecale</name>
    <dbReference type="NCBI Taxonomy" id="1355330"/>
    <lineage>
        <taxon>Bacteria</taxon>
        <taxon>Pseudomonadati</taxon>
        <taxon>Bacteroidota</taxon>
        <taxon>Flavobacteriia</taxon>
        <taxon>Flavobacteriales</taxon>
        <taxon>Flavobacteriaceae</taxon>
        <taxon>Flavobacterium</taxon>
    </lineage>
</organism>
<proteinExistence type="predicted"/>
<reference evidence="2 3" key="1">
    <citation type="submission" date="2017-04" db="EMBL/GenBank/DDBJ databases">
        <title>Compelte genome sequence of WV33.</title>
        <authorList>
            <person name="Lee P.C."/>
        </authorList>
    </citation>
    <scope>NUCLEOTIDE SEQUENCE [LARGE SCALE GENOMIC DNA]</scope>
    <source>
        <strain evidence="2 3">WV33</strain>
    </source>
</reference>
<dbReference type="AlphaFoldDB" id="A0A2S1LG39"/>
<feature type="transmembrane region" description="Helical" evidence="1">
    <location>
        <begin position="208"/>
        <end position="232"/>
    </location>
</feature>
<keyword evidence="1" id="KW-1133">Transmembrane helix</keyword>
<evidence type="ECO:0000256" key="1">
    <source>
        <dbReference type="SAM" id="Phobius"/>
    </source>
</evidence>
<evidence type="ECO:0000313" key="3">
    <source>
        <dbReference type="Proteomes" id="UP000244527"/>
    </source>
</evidence>
<dbReference type="OrthoDB" id="8536716at2"/>
<feature type="transmembrane region" description="Helical" evidence="1">
    <location>
        <begin position="57"/>
        <end position="76"/>
    </location>
</feature>
<dbReference type="Proteomes" id="UP000244527">
    <property type="component" value="Chromosome"/>
</dbReference>
<protein>
    <recommendedName>
        <fullName evidence="4">DUF3307 domain-containing protein</fullName>
    </recommendedName>
</protein>
<evidence type="ECO:0008006" key="4">
    <source>
        <dbReference type="Google" id="ProtNLM"/>
    </source>
</evidence>
<feature type="transmembrane region" description="Helical" evidence="1">
    <location>
        <begin position="88"/>
        <end position="111"/>
    </location>
</feature>
<keyword evidence="1" id="KW-0812">Transmembrane</keyword>
<keyword evidence="1" id="KW-0472">Membrane</keyword>
<feature type="transmembrane region" description="Helical" evidence="1">
    <location>
        <begin position="123"/>
        <end position="145"/>
    </location>
</feature>
<feature type="transmembrane region" description="Helical" evidence="1">
    <location>
        <begin position="165"/>
        <end position="188"/>
    </location>
</feature>